<proteinExistence type="predicted"/>
<dbReference type="PhylomeDB" id="T1J933"/>
<reference evidence="3" key="1">
    <citation type="submission" date="2011-05" db="EMBL/GenBank/DDBJ databases">
        <authorList>
            <person name="Richards S.R."/>
            <person name="Qu J."/>
            <person name="Jiang H."/>
            <person name="Jhangiani S.N."/>
            <person name="Agravi P."/>
            <person name="Goodspeed R."/>
            <person name="Gross S."/>
            <person name="Mandapat C."/>
            <person name="Jackson L."/>
            <person name="Mathew T."/>
            <person name="Pu L."/>
            <person name="Thornton R."/>
            <person name="Saada N."/>
            <person name="Wilczek-Boney K.B."/>
            <person name="Lee S."/>
            <person name="Kovar C."/>
            <person name="Wu Y."/>
            <person name="Scherer S.E."/>
            <person name="Worley K.C."/>
            <person name="Muzny D.M."/>
            <person name="Gibbs R."/>
        </authorList>
    </citation>
    <scope>NUCLEOTIDE SEQUENCE</scope>
    <source>
        <strain evidence="3">Brora</strain>
    </source>
</reference>
<keyword evidence="1" id="KW-0732">Signal</keyword>
<dbReference type="EMBL" id="JH431968">
    <property type="status" value="NOT_ANNOTATED_CDS"/>
    <property type="molecule type" value="Genomic_DNA"/>
</dbReference>
<feature type="signal peptide" evidence="1">
    <location>
        <begin position="1"/>
        <end position="27"/>
    </location>
</feature>
<accession>T1J933</accession>
<organism evidence="2 3">
    <name type="scientific">Strigamia maritima</name>
    <name type="common">European centipede</name>
    <name type="synonym">Geophilus maritimus</name>
    <dbReference type="NCBI Taxonomy" id="126957"/>
    <lineage>
        <taxon>Eukaryota</taxon>
        <taxon>Metazoa</taxon>
        <taxon>Ecdysozoa</taxon>
        <taxon>Arthropoda</taxon>
        <taxon>Myriapoda</taxon>
        <taxon>Chilopoda</taxon>
        <taxon>Pleurostigmophora</taxon>
        <taxon>Geophilomorpha</taxon>
        <taxon>Linotaeniidae</taxon>
        <taxon>Strigamia</taxon>
    </lineage>
</organism>
<dbReference type="HOGENOM" id="CLU_048949_0_0_1"/>
<dbReference type="Proteomes" id="UP000014500">
    <property type="component" value="Unassembled WGS sequence"/>
</dbReference>
<protein>
    <recommendedName>
        <fullName evidence="4">Ig-like domain-containing protein</fullName>
    </recommendedName>
</protein>
<reference evidence="2" key="2">
    <citation type="submission" date="2015-02" db="UniProtKB">
        <authorList>
            <consortium name="EnsemblMetazoa"/>
        </authorList>
    </citation>
    <scope>IDENTIFICATION</scope>
</reference>
<feature type="chain" id="PRO_5004579391" description="Ig-like domain-containing protein" evidence="1">
    <location>
        <begin position="28"/>
        <end position="347"/>
    </location>
</feature>
<dbReference type="InterPro" id="IPR036179">
    <property type="entry name" value="Ig-like_dom_sf"/>
</dbReference>
<evidence type="ECO:0000256" key="1">
    <source>
        <dbReference type="SAM" id="SignalP"/>
    </source>
</evidence>
<dbReference type="AlphaFoldDB" id="T1J933"/>
<dbReference type="SUPFAM" id="SSF48726">
    <property type="entry name" value="Immunoglobulin"/>
    <property type="match status" value="1"/>
</dbReference>
<evidence type="ECO:0008006" key="4">
    <source>
        <dbReference type="Google" id="ProtNLM"/>
    </source>
</evidence>
<name>T1J933_STRMM</name>
<evidence type="ECO:0000313" key="3">
    <source>
        <dbReference type="Proteomes" id="UP000014500"/>
    </source>
</evidence>
<evidence type="ECO:0000313" key="2">
    <source>
        <dbReference type="EnsemblMetazoa" id="SMAR010224-PA"/>
    </source>
</evidence>
<sequence length="347" mass="39867">MDTIVLKISILSTVVLFALATATGVTAEKHFLQAERNESTSFECSKLKTTGCELYKYVTSKQLVITRTQTIDKRFTIRDSEFCIIDMNTLKTFDSGEYHCITDKDYEVFYLDVKGKPSKLFYNDKLWRNNSENLIHPNEHETVNFKCHSYLQKTPNARTSFVWSKDNVHLSTENQYGRQNDDLWEAESNIQIHFGNGGSEKKVECKIQTGTETEILIGTFGMPYSTKEVSLEDNSVFKERIILEDEVKEIACKGDGFPFPKDIMIKKQVEDEKWEAVAYKPTFNVVDSGTYLCEARNDNGNGTIMEHYIASNKLSFRNYDRELAIMSQMLSDLNDTVTELQQKVLNN</sequence>
<dbReference type="EnsemblMetazoa" id="SMAR010224-RA">
    <property type="protein sequence ID" value="SMAR010224-PA"/>
    <property type="gene ID" value="SMAR010224"/>
</dbReference>
<keyword evidence="3" id="KW-1185">Reference proteome</keyword>